<keyword evidence="3" id="KW-1185">Reference proteome</keyword>
<feature type="region of interest" description="Disordered" evidence="1">
    <location>
        <begin position="460"/>
        <end position="499"/>
    </location>
</feature>
<sequence length="499" mass="55107">MEPFIGLGLKAADTVIEKHFHKVPDKLLHPATYHPKNLNPKKLRKSNREQQNNTSSSSDTEPEDSPSEIPIHSGAAAPRGIESPQYAVTPVFPPSGASNPKSSYAVPPLYSEQPPKPRPEYIPPPPIGNQFPPSPPSSSSAVNPPPSFNQFNRQSRDGGRDQYVNDADSDSRRRVRRPKPVTRRSNSFQAPRNRGVDDDYESDSDVRRSRARRPPVTARRSSSYQTPRKRDYESGSDLYPSCRPKTASYKPPCDRTDSDFDTDIARSRHQASETTIRRSAHRNYDSDSDRTSRQNSKAVVKRSSSRAGQRDLQSYHPTYDSDSDRTYSTRHRPQVSTRRSSSHQTSRSRYPYQPSPPSSYDGYKSSGNRRTSVSTEQPRRSSLTPTTNPRRKDELFSSSKAGLTGGAVGALLGGWAAQKAHISYGERDRKGEGGHTVMTLLGAAMGGLAVNAVVEKVEERKKAKEEADGGRRRSGASGGCGGRNSIVDGWDDGYGYDGE</sequence>
<gene>
    <name evidence="2" type="ORF">G7Y89_g4396</name>
</gene>
<evidence type="ECO:0000313" key="3">
    <source>
        <dbReference type="Proteomes" id="UP000566819"/>
    </source>
</evidence>
<organism evidence="2 3">
    <name type="scientific">Cudoniella acicularis</name>
    <dbReference type="NCBI Taxonomy" id="354080"/>
    <lineage>
        <taxon>Eukaryota</taxon>
        <taxon>Fungi</taxon>
        <taxon>Dikarya</taxon>
        <taxon>Ascomycota</taxon>
        <taxon>Pezizomycotina</taxon>
        <taxon>Leotiomycetes</taxon>
        <taxon>Helotiales</taxon>
        <taxon>Tricladiaceae</taxon>
        <taxon>Cudoniella</taxon>
    </lineage>
</organism>
<protein>
    <recommendedName>
        <fullName evidence="4">Glycine zipper 2TM domain-containing protein</fullName>
    </recommendedName>
</protein>
<name>A0A8H4W4B8_9HELO</name>
<dbReference type="OrthoDB" id="3561227at2759"/>
<feature type="compositionally biased region" description="Polar residues" evidence="1">
    <location>
        <begin position="305"/>
        <end position="316"/>
    </location>
</feature>
<dbReference type="EMBL" id="JAAMPI010000237">
    <property type="protein sequence ID" value="KAF4633718.1"/>
    <property type="molecule type" value="Genomic_DNA"/>
</dbReference>
<feature type="compositionally biased region" description="Basic residues" evidence="1">
    <location>
        <begin position="173"/>
        <end position="182"/>
    </location>
</feature>
<feature type="compositionally biased region" description="Pro residues" evidence="1">
    <location>
        <begin position="114"/>
        <end position="136"/>
    </location>
</feature>
<accession>A0A8H4W4B8</accession>
<feature type="compositionally biased region" description="Basic and acidic residues" evidence="1">
    <location>
        <begin position="460"/>
        <end position="471"/>
    </location>
</feature>
<dbReference type="AlphaFoldDB" id="A0A8H4W4B8"/>
<feature type="compositionally biased region" description="Polar residues" evidence="1">
    <location>
        <begin position="365"/>
        <end position="388"/>
    </location>
</feature>
<feature type="compositionally biased region" description="Low complexity" evidence="1">
    <location>
        <begin position="214"/>
        <end position="223"/>
    </location>
</feature>
<reference evidence="2 3" key="1">
    <citation type="submission" date="2020-03" db="EMBL/GenBank/DDBJ databases">
        <title>Draft Genome Sequence of Cudoniella acicularis.</title>
        <authorList>
            <person name="Buettner E."/>
            <person name="Kellner H."/>
        </authorList>
    </citation>
    <scope>NUCLEOTIDE SEQUENCE [LARGE SCALE GENOMIC DNA]</scope>
    <source>
        <strain evidence="2 3">DSM 108380</strain>
    </source>
</reference>
<feature type="compositionally biased region" description="Low complexity" evidence="1">
    <location>
        <begin position="336"/>
        <end position="352"/>
    </location>
</feature>
<feature type="region of interest" description="Disordered" evidence="1">
    <location>
        <begin position="23"/>
        <end position="400"/>
    </location>
</feature>
<evidence type="ECO:0000256" key="1">
    <source>
        <dbReference type="SAM" id="MobiDB-lite"/>
    </source>
</evidence>
<feature type="compositionally biased region" description="Basic and acidic residues" evidence="1">
    <location>
        <begin position="252"/>
        <end position="266"/>
    </location>
</feature>
<evidence type="ECO:0008006" key="4">
    <source>
        <dbReference type="Google" id="ProtNLM"/>
    </source>
</evidence>
<proteinExistence type="predicted"/>
<dbReference type="Proteomes" id="UP000566819">
    <property type="component" value="Unassembled WGS sequence"/>
</dbReference>
<comment type="caution">
    <text evidence="2">The sequence shown here is derived from an EMBL/GenBank/DDBJ whole genome shotgun (WGS) entry which is preliminary data.</text>
</comment>
<feature type="compositionally biased region" description="Basic and acidic residues" evidence="1">
    <location>
        <begin position="282"/>
        <end position="292"/>
    </location>
</feature>
<evidence type="ECO:0000313" key="2">
    <source>
        <dbReference type="EMBL" id="KAF4633718.1"/>
    </source>
</evidence>